<sequence length="89" mass="9839">MTKNGAVHLIKLPSAFTSIRNRYENAKDIEITLVTDDEDILWHMHDDGSIEASPSTSKLEIEKNLFYLSANRTGMEAISGVSEDAKSGI</sequence>
<dbReference type="EMBL" id="VSSQ01026546">
    <property type="protein sequence ID" value="MPM75314.1"/>
    <property type="molecule type" value="Genomic_DNA"/>
</dbReference>
<evidence type="ECO:0000313" key="1">
    <source>
        <dbReference type="EMBL" id="MPM75314.1"/>
    </source>
</evidence>
<name>A0A645CEG6_9ZZZZ</name>
<protein>
    <submittedName>
        <fullName evidence="1">Uncharacterized protein</fullName>
    </submittedName>
</protein>
<proteinExistence type="predicted"/>
<gene>
    <name evidence="1" type="ORF">SDC9_122306</name>
</gene>
<accession>A0A645CEG6</accession>
<organism evidence="1">
    <name type="scientific">bioreactor metagenome</name>
    <dbReference type="NCBI Taxonomy" id="1076179"/>
    <lineage>
        <taxon>unclassified sequences</taxon>
        <taxon>metagenomes</taxon>
        <taxon>ecological metagenomes</taxon>
    </lineage>
</organism>
<comment type="caution">
    <text evidence="1">The sequence shown here is derived from an EMBL/GenBank/DDBJ whole genome shotgun (WGS) entry which is preliminary data.</text>
</comment>
<reference evidence="1" key="1">
    <citation type="submission" date="2019-08" db="EMBL/GenBank/DDBJ databases">
        <authorList>
            <person name="Kucharzyk K."/>
            <person name="Murdoch R.W."/>
            <person name="Higgins S."/>
            <person name="Loffler F."/>
        </authorList>
    </citation>
    <scope>NUCLEOTIDE SEQUENCE</scope>
</reference>
<dbReference type="AlphaFoldDB" id="A0A645CEG6"/>